<dbReference type="GO" id="GO:0004222">
    <property type="term" value="F:metalloendopeptidase activity"/>
    <property type="evidence" value="ECO:0007669"/>
    <property type="project" value="TreeGrafter"/>
</dbReference>
<comment type="caution">
    <text evidence="2">The sequence shown here is derived from an EMBL/GenBank/DDBJ whole genome shotgun (WGS) entry which is preliminary data.</text>
</comment>
<organism evidence="2 3">
    <name type="scientific">Mycolicibacterium cosmeticum</name>
    <dbReference type="NCBI Taxonomy" id="258533"/>
    <lineage>
        <taxon>Bacteria</taxon>
        <taxon>Bacillati</taxon>
        <taxon>Actinomycetota</taxon>
        <taxon>Actinomycetes</taxon>
        <taxon>Mycobacteriales</taxon>
        <taxon>Mycobacteriaceae</taxon>
        <taxon>Mycolicibacterium</taxon>
    </lineage>
</organism>
<feature type="domain" description="M23ase beta-sheet core" evidence="1">
    <location>
        <begin position="37"/>
        <end position="131"/>
    </location>
</feature>
<dbReference type="Gene3D" id="2.70.70.10">
    <property type="entry name" value="Glucose Permease (Domain IIA)"/>
    <property type="match status" value="1"/>
</dbReference>
<dbReference type="AlphaFoldDB" id="W9AXT6"/>
<dbReference type="Proteomes" id="UP000028870">
    <property type="component" value="Unassembled WGS sequence"/>
</dbReference>
<reference evidence="2" key="2">
    <citation type="submission" date="2014-03" db="EMBL/GenBank/DDBJ databases">
        <authorList>
            <person name="Urmite Genomes"/>
        </authorList>
    </citation>
    <scope>NUCLEOTIDE SEQUENCE</scope>
    <source>
        <strain evidence="2">DSM 44829</strain>
    </source>
</reference>
<dbReference type="InterPro" id="IPR016047">
    <property type="entry name" value="M23ase_b-sheet_dom"/>
</dbReference>
<dbReference type="eggNOG" id="COG3409">
    <property type="taxonomic scope" value="Bacteria"/>
</dbReference>
<evidence type="ECO:0000313" key="2">
    <source>
        <dbReference type="EMBL" id="CDO10353.1"/>
    </source>
</evidence>
<keyword evidence="3" id="KW-1185">Reference proteome</keyword>
<reference evidence="2" key="1">
    <citation type="submission" date="2014-03" db="EMBL/GenBank/DDBJ databases">
        <title>Draft Genome Sequence of Mycobacterium cosmeticum DSM 44829.</title>
        <authorList>
            <person name="Croce O."/>
            <person name="Robert C."/>
            <person name="Raoult D."/>
            <person name="Drancourt M."/>
        </authorList>
    </citation>
    <scope>NUCLEOTIDE SEQUENCE [LARGE SCALE GENOMIC DNA]</scope>
    <source>
        <strain evidence="2">DSM 44829</strain>
    </source>
</reference>
<gene>
    <name evidence="2" type="ORF">BN977_05185</name>
</gene>
<dbReference type="InterPro" id="IPR011055">
    <property type="entry name" value="Dup_hybrid_motif"/>
</dbReference>
<dbReference type="CDD" id="cd12797">
    <property type="entry name" value="M23_peptidase"/>
    <property type="match status" value="1"/>
</dbReference>
<dbReference type="EMBL" id="CCBB010000003">
    <property type="protein sequence ID" value="CDO10353.1"/>
    <property type="molecule type" value="Genomic_DNA"/>
</dbReference>
<dbReference type="SUPFAM" id="SSF51261">
    <property type="entry name" value="Duplicated hybrid motif"/>
    <property type="match status" value="1"/>
</dbReference>
<dbReference type="RefSeq" id="WP_084172673.1">
    <property type="nucleotide sequence ID" value="NZ_CCBB010000003.1"/>
</dbReference>
<dbReference type="PANTHER" id="PTHR21666:SF270">
    <property type="entry name" value="MUREIN HYDROLASE ACTIVATOR ENVC"/>
    <property type="match status" value="1"/>
</dbReference>
<dbReference type="STRING" id="258533.BN977_05185"/>
<dbReference type="OrthoDB" id="9810670at2"/>
<dbReference type="InterPro" id="IPR050570">
    <property type="entry name" value="Cell_wall_metabolism_enzyme"/>
</dbReference>
<evidence type="ECO:0000259" key="1">
    <source>
        <dbReference type="Pfam" id="PF01551"/>
    </source>
</evidence>
<protein>
    <submittedName>
        <fullName evidence="2">Peptidase family M23</fullName>
    </submittedName>
</protein>
<proteinExistence type="predicted"/>
<name>W9AXT6_MYCCO</name>
<dbReference type="Pfam" id="PF01551">
    <property type="entry name" value="Peptidase_M23"/>
    <property type="match status" value="1"/>
</dbReference>
<evidence type="ECO:0000313" key="3">
    <source>
        <dbReference type="Proteomes" id="UP000028870"/>
    </source>
</evidence>
<dbReference type="PANTHER" id="PTHR21666">
    <property type="entry name" value="PEPTIDASE-RELATED"/>
    <property type="match status" value="1"/>
</dbReference>
<accession>W9AXT6</accession>
<sequence>MSSPFTIDMTAPVAVPGFTTGYGGPGVGGHTGPNWYIHYGMDLGGASGTPVYAAFAGHITKFQPHNPAEDSGKVYGAQIFIRSDNDMMGGFYTHLTDTDDKVQQGAEIAVGDYLGTVYEFAGISPHLHLALVEIIGGAPGGQYTGVDLYSFFLDLQRNHPDLYVPVQFWQDGRAPEPQQV</sequence>